<protein>
    <submittedName>
        <fullName evidence="1">Uncharacterized protein</fullName>
    </submittedName>
</protein>
<proteinExistence type="predicted"/>
<dbReference type="Proteomes" id="UP001235712">
    <property type="component" value="Unassembled WGS sequence"/>
</dbReference>
<sequence>MSRPTITTHLDTSATPAWLMNKVRTIADRAAAGNLRACPHLATTPTRCAAAWAPDHIACPTCFPLLDPQGAEDNTCDRCRREVDTLNLNLAFCGPLLYAYGLCDFCMTTIDLEAP</sequence>
<dbReference type="EMBL" id="JAUSQZ010000001">
    <property type="protein sequence ID" value="MDP9826764.1"/>
    <property type="molecule type" value="Genomic_DNA"/>
</dbReference>
<name>A0ABT9P254_9ACTN</name>
<gene>
    <name evidence="1" type="ORF">J2S57_002513</name>
</gene>
<accession>A0ABT9P254</accession>
<evidence type="ECO:0000313" key="2">
    <source>
        <dbReference type="Proteomes" id="UP001235712"/>
    </source>
</evidence>
<comment type="caution">
    <text evidence="1">The sequence shown here is derived from an EMBL/GenBank/DDBJ whole genome shotgun (WGS) entry which is preliminary data.</text>
</comment>
<dbReference type="RefSeq" id="WP_307241921.1">
    <property type="nucleotide sequence ID" value="NZ_JAUSQZ010000001.1"/>
</dbReference>
<evidence type="ECO:0000313" key="1">
    <source>
        <dbReference type="EMBL" id="MDP9826764.1"/>
    </source>
</evidence>
<keyword evidence="2" id="KW-1185">Reference proteome</keyword>
<reference evidence="1 2" key="1">
    <citation type="submission" date="2023-07" db="EMBL/GenBank/DDBJ databases">
        <title>Sequencing the genomes of 1000 actinobacteria strains.</title>
        <authorList>
            <person name="Klenk H.-P."/>
        </authorList>
    </citation>
    <scope>NUCLEOTIDE SEQUENCE [LARGE SCALE GENOMIC DNA]</scope>
    <source>
        <strain evidence="1 2">DSM 44388</strain>
    </source>
</reference>
<organism evidence="1 2">
    <name type="scientific">Kineosporia succinea</name>
    <dbReference type="NCBI Taxonomy" id="84632"/>
    <lineage>
        <taxon>Bacteria</taxon>
        <taxon>Bacillati</taxon>
        <taxon>Actinomycetota</taxon>
        <taxon>Actinomycetes</taxon>
        <taxon>Kineosporiales</taxon>
        <taxon>Kineosporiaceae</taxon>
        <taxon>Kineosporia</taxon>
    </lineage>
</organism>